<protein>
    <submittedName>
        <fullName evidence="7">Efflux transporter, RND family, MFP subunit</fullName>
    </submittedName>
</protein>
<dbReference type="EMBL" id="CP000473">
    <property type="protein sequence ID" value="ABJ83625.1"/>
    <property type="molecule type" value="Genomic_DNA"/>
</dbReference>
<organism evidence="7">
    <name type="scientific">Solibacter usitatus (strain Ellin6076)</name>
    <dbReference type="NCBI Taxonomy" id="234267"/>
    <lineage>
        <taxon>Bacteria</taxon>
        <taxon>Pseudomonadati</taxon>
        <taxon>Acidobacteriota</taxon>
        <taxon>Terriglobia</taxon>
        <taxon>Bryobacterales</taxon>
        <taxon>Solibacteraceae</taxon>
        <taxon>Candidatus Solibacter</taxon>
    </lineage>
</organism>
<dbReference type="GO" id="GO:0015562">
    <property type="term" value="F:efflux transmembrane transporter activity"/>
    <property type="evidence" value="ECO:0007669"/>
    <property type="project" value="TreeGrafter"/>
</dbReference>
<gene>
    <name evidence="7" type="ordered locus">Acid_2636</name>
</gene>
<evidence type="ECO:0000256" key="3">
    <source>
        <dbReference type="ARBA" id="ARBA00022448"/>
    </source>
</evidence>
<keyword evidence="3" id="KW-0813">Transport</keyword>
<name>Q024F1_SOLUE</name>
<dbReference type="Gene3D" id="2.40.420.20">
    <property type="match status" value="1"/>
</dbReference>
<dbReference type="GO" id="GO:1990281">
    <property type="term" value="C:efflux pump complex"/>
    <property type="evidence" value="ECO:0007669"/>
    <property type="project" value="TreeGrafter"/>
</dbReference>
<dbReference type="Pfam" id="PF25917">
    <property type="entry name" value="BSH_RND"/>
    <property type="match status" value="1"/>
</dbReference>
<dbReference type="PANTHER" id="PTHR30469:SF15">
    <property type="entry name" value="HLYD FAMILY OF SECRETION PROTEINS"/>
    <property type="match status" value="1"/>
</dbReference>
<dbReference type="Gene3D" id="2.40.30.170">
    <property type="match status" value="1"/>
</dbReference>
<comment type="similarity">
    <text evidence="2">Belongs to the membrane fusion protein (MFP) (TC 8.A.1) family.</text>
</comment>
<keyword evidence="4" id="KW-0175">Coiled coil</keyword>
<dbReference type="eggNOG" id="COG0845">
    <property type="taxonomic scope" value="Bacteria"/>
</dbReference>
<evidence type="ECO:0000256" key="4">
    <source>
        <dbReference type="SAM" id="Coils"/>
    </source>
</evidence>
<dbReference type="KEGG" id="sus:Acid_2636"/>
<comment type="subcellular location">
    <subcellularLocation>
        <location evidence="1">Cell envelope</location>
    </subcellularLocation>
</comment>
<accession>Q024F1</accession>
<dbReference type="Gene3D" id="2.40.50.100">
    <property type="match status" value="1"/>
</dbReference>
<dbReference type="InParanoid" id="Q024F1"/>
<dbReference type="PANTHER" id="PTHR30469">
    <property type="entry name" value="MULTIDRUG RESISTANCE PROTEIN MDTA"/>
    <property type="match status" value="1"/>
</dbReference>
<dbReference type="SUPFAM" id="SSF111369">
    <property type="entry name" value="HlyD-like secretion proteins"/>
    <property type="match status" value="1"/>
</dbReference>
<sequence precursor="true">MKKLLLLLLLVGLAAVIVWGILRKSEPPKVAFARAKRQTLVSTLPTNGKVEPFAWQAVRAETSGVVSRVAVEDGQTIAAGAVIATITDVSLQADIEAAQAKVSETAANLNALEAGGKPSEFTEIENSLARSRFDLDQAQKTLASLERLAAKHAATQQEVDSARDKVRQSELEIAGLDKRRKSLVSPPEVAVARARLADAESALHLAQQRGALSIIHAPISGTVYGREVRQGSYVNAGDLITNIGRMDQMRVRVYVDEPELGRVAEGQPVTITWDALPGRQWQGKVEKKPVAIQALGSRQVGEVVCVIGNEGLALIPGTNVNAEIRTAVVENALVVPKETLRHDQQGDYVFLLKGDAIERRGVKRGTSSITQVQILEGINDTDAVALPADIPLKTGDRVSATM</sequence>
<proteinExistence type="inferred from homology"/>
<dbReference type="AlphaFoldDB" id="Q024F1"/>
<feature type="domain" description="Multidrug resistance protein MdtA-like C-terminal permuted SH3" evidence="6">
    <location>
        <begin position="331"/>
        <end position="384"/>
    </location>
</feature>
<dbReference type="HOGENOM" id="CLU_018816_14_5_0"/>
<feature type="domain" description="Multidrug resistance protein MdtA-like barrel-sandwich hybrid" evidence="5">
    <location>
        <begin position="58"/>
        <end position="239"/>
    </location>
</feature>
<dbReference type="Pfam" id="PF25967">
    <property type="entry name" value="RND-MFP_C"/>
    <property type="match status" value="1"/>
</dbReference>
<dbReference type="InterPro" id="IPR058625">
    <property type="entry name" value="MdtA-like_BSH"/>
</dbReference>
<dbReference type="InterPro" id="IPR058627">
    <property type="entry name" value="MdtA-like_C"/>
</dbReference>
<dbReference type="InterPro" id="IPR006143">
    <property type="entry name" value="RND_pump_MFP"/>
</dbReference>
<evidence type="ECO:0000259" key="6">
    <source>
        <dbReference type="Pfam" id="PF25967"/>
    </source>
</evidence>
<feature type="coiled-coil region" evidence="4">
    <location>
        <begin position="95"/>
        <end position="209"/>
    </location>
</feature>
<evidence type="ECO:0000256" key="1">
    <source>
        <dbReference type="ARBA" id="ARBA00004196"/>
    </source>
</evidence>
<dbReference type="NCBIfam" id="TIGR01730">
    <property type="entry name" value="RND_mfp"/>
    <property type="match status" value="1"/>
</dbReference>
<evidence type="ECO:0000259" key="5">
    <source>
        <dbReference type="Pfam" id="PF25917"/>
    </source>
</evidence>
<evidence type="ECO:0000256" key="2">
    <source>
        <dbReference type="ARBA" id="ARBA00009477"/>
    </source>
</evidence>
<evidence type="ECO:0000313" key="7">
    <source>
        <dbReference type="EMBL" id="ABJ83625.1"/>
    </source>
</evidence>
<dbReference type="OrthoDB" id="115521at2"/>
<reference evidence="7" key="1">
    <citation type="submission" date="2006-10" db="EMBL/GenBank/DDBJ databases">
        <title>Complete sequence of Solibacter usitatus Ellin6076.</title>
        <authorList>
            <consortium name="US DOE Joint Genome Institute"/>
            <person name="Copeland A."/>
            <person name="Lucas S."/>
            <person name="Lapidus A."/>
            <person name="Barry K."/>
            <person name="Detter J.C."/>
            <person name="Glavina del Rio T."/>
            <person name="Hammon N."/>
            <person name="Israni S."/>
            <person name="Dalin E."/>
            <person name="Tice H."/>
            <person name="Pitluck S."/>
            <person name="Thompson L.S."/>
            <person name="Brettin T."/>
            <person name="Bruce D."/>
            <person name="Han C."/>
            <person name="Tapia R."/>
            <person name="Gilna P."/>
            <person name="Schmutz J."/>
            <person name="Larimer F."/>
            <person name="Land M."/>
            <person name="Hauser L."/>
            <person name="Kyrpides N."/>
            <person name="Mikhailova N."/>
            <person name="Janssen P.H."/>
            <person name="Kuske C.R."/>
            <person name="Richardson P."/>
        </authorList>
    </citation>
    <scope>NUCLEOTIDE SEQUENCE</scope>
    <source>
        <strain evidence="7">Ellin6076</strain>
    </source>
</reference>
<dbReference type="STRING" id="234267.Acid_2636"/>